<feature type="transmembrane region" description="Helical" evidence="9">
    <location>
        <begin position="149"/>
        <end position="169"/>
    </location>
</feature>
<dbReference type="PROSITE" id="PS50890">
    <property type="entry name" value="PUA"/>
    <property type="match status" value="1"/>
</dbReference>
<evidence type="ECO:0000259" key="11">
    <source>
        <dbReference type="Pfam" id="PF13813"/>
    </source>
</evidence>
<dbReference type="GO" id="GO:0006629">
    <property type="term" value="P:lipid metabolic process"/>
    <property type="evidence" value="ECO:0007669"/>
    <property type="project" value="InterPro"/>
</dbReference>
<dbReference type="InterPro" id="IPR004521">
    <property type="entry name" value="Uncharacterised_CHP00451"/>
</dbReference>
<dbReference type="InterPro" id="IPR015947">
    <property type="entry name" value="PUA-like_sf"/>
</dbReference>
<comment type="similarity">
    <text evidence="3">Belongs to the wax synthase family.</text>
</comment>
<dbReference type="Pfam" id="PF13813">
    <property type="entry name" value="MBOAT_2"/>
    <property type="match status" value="1"/>
</dbReference>
<sequence length="495" mass="54492">MMCPGLTSAGGYLPPADAALPAGTPVAIHAEGKEHAVGVGITKLSTEEMRAVNKGVGVETATYLGDDLISVGTTRAFRALIPKPHERIPLTLSNAHLLLSCFVPFVFLAYLARRPGTYLIRILFLPTVLVAALTAGFRFRWTIPELNVYNWAIALLAEVVMAKALEYAFTKEGMLKVGEREPGQLKGKEAVKGPDATSNGHAEPSETQEPRLIPPWLYDSFELIHTMRGLRWKFAQGTYIPSPNRPLERRAFLRATLVSFVKNYLLLDFFESCLKMFPGVGVPSGGTIFYPNLSPIPRYTVSTMIHLLTGTCLLAGFGMVYDLITLVAVGLLSSQPTSWPPVMDRPWHATSMHMLWAQSWHQLLRNTFLVFGGYPGRWLAGDVGMLLGTFLASGLFHECSMYTMGRGMDHTVTLFFAAQGPLLIGERLWRQVTGRRVGGTIGRLWVYLVMFVGAQPMINAWHIRGLGGGMVIPPVLSPVRIAIGILQQYWGIGRP</sequence>
<dbReference type="GO" id="GO:0016020">
    <property type="term" value="C:membrane"/>
    <property type="evidence" value="ECO:0007669"/>
    <property type="project" value="UniProtKB-SubCell"/>
</dbReference>
<keyword evidence="7 9" id="KW-0472">Membrane</keyword>
<comment type="caution">
    <text evidence="12">The sequence shown here is derived from an EMBL/GenBank/DDBJ whole genome shotgun (WGS) entry which is preliminary data.</text>
</comment>
<comment type="pathway">
    <text evidence="2">Secondary metabolite biosynthesis.</text>
</comment>
<dbReference type="PANTHER" id="PTHR31595:SF57">
    <property type="entry name" value="OS04G0481900 PROTEIN"/>
    <property type="match status" value="1"/>
</dbReference>
<feature type="domain" description="Wax synthase" evidence="11">
    <location>
        <begin position="339"/>
        <end position="417"/>
    </location>
</feature>
<dbReference type="Gene3D" id="3.10.400.20">
    <property type="match status" value="1"/>
</dbReference>
<feature type="transmembrane region" description="Helical" evidence="9">
    <location>
        <begin position="378"/>
        <end position="396"/>
    </location>
</feature>
<feature type="domain" description="PUA" evidence="10">
    <location>
        <begin position="2"/>
        <end position="63"/>
    </location>
</feature>
<feature type="region of interest" description="Disordered" evidence="8">
    <location>
        <begin position="181"/>
        <end position="209"/>
    </location>
</feature>
<evidence type="ECO:0008006" key="14">
    <source>
        <dbReference type="Google" id="ProtNLM"/>
    </source>
</evidence>
<comment type="subcellular location">
    <subcellularLocation>
        <location evidence="1">Membrane</location>
        <topology evidence="1">Multi-pass membrane protein</topology>
    </subcellularLocation>
</comment>
<dbReference type="SUPFAM" id="SSF88697">
    <property type="entry name" value="PUA domain-like"/>
    <property type="match status" value="1"/>
</dbReference>
<dbReference type="InterPro" id="IPR002478">
    <property type="entry name" value="PUA"/>
</dbReference>
<accession>A0A8H6YQH2</accession>
<dbReference type="EMBL" id="JACAZH010000007">
    <property type="protein sequence ID" value="KAF7363299.1"/>
    <property type="molecule type" value="Genomic_DNA"/>
</dbReference>
<dbReference type="OrthoDB" id="1077582at2759"/>
<gene>
    <name evidence="12" type="ORF">MSAN_00985100</name>
</gene>
<dbReference type="PANTHER" id="PTHR31595">
    <property type="entry name" value="LONG-CHAIN-ALCOHOL O-FATTY-ACYLTRANSFERASE 3-RELATED"/>
    <property type="match status" value="1"/>
</dbReference>
<reference evidence="12" key="1">
    <citation type="submission" date="2020-05" db="EMBL/GenBank/DDBJ databases">
        <title>Mycena genomes resolve the evolution of fungal bioluminescence.</title>
        <authorList>
            <person name="Tsai I.J."/>
        </authorList>
    </citation>
    <scope>NUCLEOTIDE SEQUENCE</scope>
    <source>
        <strain evidence="12">160909Yilan</strain>
    </source>
</reference>
<dbReference type="Proteomes" id="UP000623467">
    <property type="component" value="Unassembled WGS sequence"/>
</dbReference>
<protein>
    <recommendedName>
        <fullName evidence="14">Wax synthase domain-containing protein</fullName>
    </recommendedName>
</protein>
<dbReference type="InterPro" id="IPR044851">
    <property type="entry name" value="Wax_synthase"/>
</dbReference>
<dbReference type="AlphaFoldDB" id="A0A8H6YQH2"/>
<dbReference type="InterPro" id="IPR032805">
    <property type="entry name" value="Wax_synthase_dom"/>
</dbReference>
<evidence type="ECO:0000256" key="6">
    <source>
        <dbReference type="ARBA" id="ARBA00022989"/>
    </source>
</evidence>
<keyword evidence="5 9" id="KW-0812">Transmembrane</keyword>
<evidence type="ECO:0000313" key="12">
    <source>
        <dbReference type="EMBL" id="KAF7363299.1"/>
    </source>
</evidence>
<feature type="transmembrane region" description="Helical" evidence="9">
    <location>
        <begin position="118"/>
        <end position="137"/>
    </location>
</feature>
<name>A0A8H6YQH2_9AGAR</name>
<evidence type="ECO:0000256" key="1">
    <source>
        <dbReference type="ARBA" id="ARBA00004141"/>
    </source>
</evidence>
<proteinExistence type="inferred from homology"/>
<dbReference type="GO" id="GO:0003723">
    <property type="term" value="F:RNA binding"/>
    <property type="evidence" value="ECO:0007669"/>
    <property type="project" value="InterPro"/>
</dbReference>
<dbReference type="NCBIfam" id="TIGR00451">
    <property type="entry name" value="unchar_dom_2"/>
    <property type="match status" value="1"/>
</dbReference>
<evidence type="ECO:0000256" key="9">
    <source>
        <dbReference type="SAM" id="Phobius"/>
    </source>
</evidence>
<keyword evidence="6 9" id="KW-1133">Transmembrane helix</keyword>
<organism evidence="12 13">
    <name type="scientific">Mycena sanguinolenta</name>
    <dbReference type="NCBI Taxonomy" id="230812"/>
    <lineage>
        <taxon>Eukaryota</taxon>
        <taxon>Fungi</taxon>
        <taxon>Dikarya</taxon>
        <taxon>Basidiomycota</taxon>
        <taxon>Agaricomycotina</taxon>
        <taxon>Agaricomycetes</taxon>
        <taxon>Agaricomycetidae</taxon>
        <taxon>Agaricales</taxon>
        <taxon>Marasmiineae</taxon>
        <taxon>Mycenaceae</taxon>
        <taxon>Mycena</taxon>
    </lineage>
</organism>
<evidence type="ECO:0000256" key="5">
    <source>
        <dbReference type="ARBA" id="ARBA00022692"/>
    </source>
</evidence>
<feature type="transmembrane region" description="Helical" evidence="9">
    <location>
        <begin position="92"/>
        <end position="111"/>
    </location>
</feature>
<dbReference type="GO" id="GO:0008374">
    <property type="term" value="F:O-acyltransferase activity"/>
    <property type="evidence" value="ECO:0007669"/>
    <property type="project" value="InterPro"/>
</dbReference>
<evidence type="ECO:0000256" key="3">
    <source>
        <dbReference type="ARBA" id="ARBA00007282"/>
    </source>
</evidence>
<evidence type="ECO:0000256" key="4">
    <source>
        <dbReference type="ARBA" id="ARBA00022679"/>
    </source>
</evidence>
<feature type="compositionally biased region" description="Basic and acidic residues" evidence="8">
    <location>
        <begin position="181"/>
        <end position="192"/>
    </location>
</feature>
<evidence type="ECO:0000256" key="8">
    <source>
        <dbReference type="SAM" id="MobiDB-lite"/>
    </source>
</evidence>
<feature type="transmembrane region" description="Helical" evidence="9">
    <location>
        <begin position="307"/>
        <end position="332"/>
    </location>
</feature>
<evidence type="ECO:0000256" key="2">
    <source>
        <dbReference type="ARBA" id="ARBA00005179"/>
    </source>
</evidence>
<evidence type="ECO:0000313" key="13">
    <source>
        <dbReference type="Proteomes" id="UP000623467"/>
    </source>
</evidence>
<feature type="transmembrane region" description="Helical" evidence="9">
    <location>
        <begin position="444"/>
        <end position="463"/>
    </location>
</feature>
<dbReference type="Pfam" id="PF01472">
    <property type="entry name" value="PUA"/>
    <property type="match status" value="1"/>
</dbReference>
<keyword evidence="13" id="KW-1185">Reference proteome</keyword>
<evidence type="ECO:0000259" key="10">
    <source>
        <dbReference type="Pfam" id="PF01472"/>
    </source>
</evidence>
<evidence type="ECO:0000256" key="7">
    <source>
        <dbReference type="ARBA" id="ARBA00023136"/>
    </source>
</evidence>
<keyword evidence="4" id="KW-0808">Transferase</keyword>